<keyword evidence="2" id="KW-0520">NAD</keyword>
<gene>
    <name evidence="4" type="ORF">G4Z16_05045</name>
</gene>
<name>A0A7T1T3S0_9ACTN</name>
<dbReference type="RefSeq" id="WP_197349389.1">
    <property type="nucleotide sequence ID" value="NZ_CP048882.1"/>
</dbReference>
<evidence type="ECO:0000256" key="1">
    <source>
        <dbReference type="ARBA" id="ARBA00023002"/>
    </source>
</evidence>
<reference evidence="5" key="1">
    <citation type="submission" date="2020-02" db="EMBL/GenBank/DDBJ databases">
        <title>Streptomyces sp. ASO4wet.</title>
        <authorList>
            <person name="Risdian C."/>
            <person name="Landwehr W."/>
            <person name="Schupp P."/>
            <person name="Wink J."/>
        </authorList>
    </citation>
    <scope>NUCLEOTIDE SEQUENCE [LARGE SCALE GENOMIC DNA]</scope>
    <source>
        <strain evidence="5">ASO4wet</strain>
    </source>
</reference>
<evidence type="ECO:0000313" key="4">
    <source>
        <dbReference type="EMBL" id="QPP05868.1"/>
    </source>
</evidence>
<feature type="domain" description="D-isomer specific 2-hydroxyacid dehydrogenase NAD-binding" evidence="3">
    <location>
        <begin position="119"/>
        <end position="294"/>
    </location>
</feature>
<dbReference type="Gene3D" id="3.40.50.720">
    <property type="entry name" value="NAD(P)-binding Rossmann-like Domain"/>
    <property type="match status" value="2"/>
</dbReference>
<evidence type="ECO:0000256" key="2">
    <source>
        <dbReference type="ARBA" id="ARBA00023027"/>
    </source>
</evidence>
<dbReference type="Pfam" id="PF02826">
    <property type="entry name" value="2-Hacid_dh_C"/>
    <property type="match status" value="1"/>
</dbReference>
<dbReference type="CDD" id="cd12167">
    <property type="entry name" value="2-Hacid_dh_8"/>
    <property type="match status" value="1"/>
</dbReference>
<keyword evidence="5" id="KW-1185">Reference proteome</keyword>
<dbReference type="GO" id="GO:0051287">
    <property type="term" value="F:NAD binding"/>
    <property type="evidence" value="ECO:0007669"/>
    <property type="project" value="InterPro"/>
</dbReference>
<dbReference type="Proteomes" id="UP000595046">
    <property type="component" value="Chromosome"/>
</dbReference>
<accession>A0A7T1T3S0</accession>
<proteinExistence type="predicted"/>
<organism evidence="4 5">
    <name type="scientific">Streptomyces bathyalis</name>
    <dbReference type="NCBI Taxonomy" id="2710756"/>
    <lineage>
        <taxon>Bacteria</taxon>
        <taxon>Bacillati</taxon>
        <taxon>Actinomycetota</taxon>
        <taxon>Actinomycetes</taxon>
        <taxon>Kitasatosporales</taxon>
        <taxon>Streptomycetaceae</taxon>
        <taxon>Streptomyces</taxon>
    </lineage>
</organism>
<dbReference type="GO" id="GO:0005829">
    <property type="term" value="C:cytosol"/>
    <property type="evidence" value="ECO:0007669"/>
    <property type="project" value="TreeGrafter"/>
</dbReference>
<dbReference type="InterPro" id="IPR006140">
    <property type="entry name" value="D-isomer_DH_NAD-bd"/>
</dbReference>
<keyword evidence="1" id="KW-0560">Oxidoreductase</keyword>
<dbReference type="GO" id="GO:0016618">
    <property type="term" value="F:hydroxypyruvate reductase [NAD(P)H] activity"/>
    <property type="evidence" value="ECO:0007669"/>
    <property type="project" value="TreeGrafter"/>
</dbReference>
<dbReference type="GO" id="GO:0030267">
    <property type="term" value="F:glyoxylate reductase (NADPH) activity"/>
    <property type="evidence" value="ECO:0007669"/>
    <property type="project" value="TreeGrafter"/>
</dbReference>
<evidence type="ECO:0000313" key="5">
    <source>
        <dbReference type="Proteomes" id="UP000595046"/>
    </source>
</evidence>
<evidence type="ECO:0000259" key="3">
    <source>
        <dbReference type="Pfam" id="PF02826"/>
    </source>
</evidence>
<dbReference type="KEGG" id="sbat:G4Z16_05045"/>
<dbReference type="InterPro" id="IPR036291">
    <property type="entry name" value="NAD(P)-bd_dom_sf"/>
</dbReference>
<dbReference type="PANTHER" id="PTHR10996:SF178">
    <property type="entry name" value="2-HYDROXYACID DEHYDROGENASE YGL185C-RELATED"/>
    <property type="match status" value="1"/>
</dbReference>
<dbReference type="InterPro" id="IPR050223">
    <property type="entry name" value="D-isomer_2-hydroxyacid_DH"/>
</dbReference>
<dbReference type="AlphaFoldDB" id="A0A7T1T3S0"/>
<protein>
    <submittedName>
        <fullName evidence="4">Hydroxyacid dehydrogenase</fullName>
    </submittedName>
</protein>
<dbReference type="PANTHER" id="PTHR10996">
    <property type="entry name" value="2-HYDROXYACID DEHYDROGENASE-RELATED"/>
    <property type="match status" value="1"/>
</dbReference>
<dbReference type="EMBL" id="CP048882">
    <property type="protein sequence ID" value="QPP05868.1"/>
    <property type="molecule type" value="Genomic_DNA"/>
</dbReference>
<dbReference type="SUPFAM" id="SSF51735">
    <property type="entry name" value="NAD(P)-binding Rossmann-fold domains"/>
    <property type="match status" value="1"/>
</dbReference>
<sequence length="334" mass="36182">MTDEIPEPAIVLDLAPSLEESLFDAESLARLEALGTVTRTTPGIDGDAERRLQADVLVTGWGSAPLPARRADTWRLWFIAHSAGTVRHLVPKSLLSDGIRLTHASAAMARSVAETALWFTIGQLRSMHIVEQAMRQQHDWELARSPGLGRTVAGTRIGVIGASRVGRVYIELVRALGATVVVHDPYLPDEEARQLGVLATPLETLLRTCPVVALHAPVTDETRGMLGAERLAMIPDGGILVNTARSALYDTDALTAELRQGRLSASLDVFDDEPLPADSELWDLPNVVLTPHIAGATQQGYKLQGRTVVDETEAYLQGRPLAHEIHASAYDRLA</sequence>